<feature type="region of interest" description="Disordered" evidence="4">
    <location>
        <begin position="1921"/>
        <end position="1948"/>
    </location>
</feature>
<dbReference type="Pfam" id="PF14111">
    <property type="entry name" value="DUF4283"/>
    <property type="match status" value="1"/>
</dbReference>
<dbReference type="InterPro" id="IPR026960">
    <property type="entry name" value="RVT-Znf"/>
</dbReference>
<dbReference type="Pfam" id="PF04548">
    <property type="entry name" value="AIG1"/>
    <property type="match status" value="2"/>
</dbReference>
<dbReference type="Pfam" id="PF13456">
    <property type="entry name" value="RVT_3"/>
    <property type="match status" value="1"/>
</dbReference>
<evidence type="ECO:0000256" key="3">
    <source>
        <dbReference type="SAM" id="Coils"/>
    </source>
</evidence>
<keyword evidence="7" id="KW-1185">Reference proteome</keyword>
<evidence type="ECO:0000313" key="7">
    <source>
        <dbReference type="Proteomes" id="UP000436088"/>
    </source>
</evidence>
<evidence type="ECO:0000256" key="2">
    <source>
        <dbReference type="ARBA" id="ARBA00023134"/>
    </source>
</evidence>
<dbReference type="PANTHER" id="PTHR10903">
    <property type="entry name" value="GTPASE, IMAP FAMILY MEMBER-RELATED"/>
    <property type="match status" value="1"/>
</dbReference>
<feature type="compositionally biased region" description="Basic and acidic residues" evidence="4">
    <location>
        <begin position="1923"/>
        <end position="1932"/>
    </location>
</feature>
<reference evidence="6" key="1">
    <citation type="submission" date="2019-09" db="EMBL/GenBank/DDBJ databases">
        <title>Draft genome information of white flower Hibiscus syriacus.</title>
        <authorList>
            <person name="Kim Y.-M."/>
        </authorList>
    </citation>
    <scope>NUCLEOTIDE SEQUENCE [LARGE SCALE GENOMIC DNA]</scope>
    <source>
        <strain evidence="6">YM2019G1</strain>
    </source>
</reference>
<keyword evidence="3" id="KW-0175">Coiled coil</keyword>
<dbReference type="PROSITE" id="PS51720">
    <property type="entry name" value="G_AIG1"/>
    <property type="match status" value="1"/>
</dbReference>
<sequence length="1969" mass="225234">MRAMGVVLSRLVDSNRDMSSHTRVALPHDSPTLWLEVATLVLKASASEKNDEGDGAVLSRLVDLNRDMVALGEERVKWLTNIFNIILETAKIPEELRESTVIPIYKNKGDPQRCGNYKDIKLLSHTMKLWERVIEARLRQVTRVSENQFGFIADRSTTEAIHLLRRLMEKYRGKIEIFTWRSLTLRRRMIAYPAIRYERPWKRDGSKLLISGRFVICNVDLQHTSGLQFATLRHSGGNQTPPGDLLKGRRRWNELERGFVAYGNTRKWFVGNGFFMGGEKDWKKEWGGFRSITDRGKLATGQGVRWSCESEKLVGSDKGKEEDDRIWFTKSRRGKIEKIRGCYTFVAADIRTDKCMGLVYSMYCPVQSVGEIGWDQAWGGRLKSRQAEQDRSLRDDKVDLISHNLKRKFSTFVFVFRSNSFEVMTNKKGSKSGILLSSSFDHSTSTMSEEVADLMKHLRFTEEESEDISPPRVITEDDVMKMDKWIIAKIIGYKRVDSEVVLRVFCSIWGHARLVDSRILKDNMFLFKFKTLSDKQTILKRIPWSFEGTLLAIAHFDPTLSLEEFDFKPLAVWVRIYELPLELMRIETTKKIGNRIGKTIAIDTRSGGGRMCDYLRVRVEIDCTKPLRRCAKMRQLANGQPRKCLLKYERLPSFCHKVSPNKRIEESSSKRREWIIYVECENNGQSMISSANNPLTERVARTPQGRLWILGRDLMLSSNSNQEDDIDPSDPTSNFSGVGFLSSGKRKIGESSKGKRRAKRVNRQVVHISDSTLNSKVGTSVEEDPSELPEERISDVMLTAVAEVQPRQSPNVSRFLSRAFLIFILMWKSFGKSRDSILRDFMVVVRGRTRSIIGRWFLIWHLLPHSLGVWDVILMKLYIRMKREEVGNRGTRAKSFVCERLDRFVAKNDWRLLFPECSVVTISTAMSDHSAISLSLEGHFPSCSTIRDYFKFDACWANEDQWDMLGTWQWARRGQAKRDDRCIRSHILWINSGPVSDESCEQRRKALVELKDIMNKDEKFWFQRSRVTWIKDGDRNSTFFHTRANGRRKKNWIEGVESEKRIGLRGWRVKGEFGVTNWRIYFVLQQATFPLSFDLSKRHLTRRSFKPLLNVSRLVILRCFAGTSPLRMLSLPSHKLTLQNPQGLSELLLKAQKMNEIKGIRASLRGPRISHLLYADDSILFIKNSIGELHRVKSILNQYEKASGVIEAVDPGNDLGLPLVVEKGKRVAFNFIKDKTEKRIQGWTKRLISFGGREVFIKSVVQALPVYAMSCYLLPEGVIEDIKSQARARMFEDKWGDYSPICWKERYLDRTDHPVRVAEFMIPVSARWDEPKVNRVLLREDASQVLNTLIAPVQSDMILWSHHSSGFYSAKSGYNWLKIQSCPTLIVEGIWNVVAKANVLPKIRIFGWRLCHEALPAGSKLKQANLGDGICPLCNQELESVLHAIKDCPISKMVLSMSGLPQENRRNNLVHNGNLQSDRDIILNSSNLIEEFKQASNSFGVSTVDHQPHRNCKWYKPNQDEVKINVDGAFCKDARVATIGVVARDMHGMVIGGMAKKINHSFTVESTEATAFSQGIRFAHENGWNNVIIKGDAISIMYRLSNRSSRKTHDISIVGLLLNEARLSLVDHHSFKVHYDCGLGVTSTCELQKTMLKDGQILNVIDTPGLFDFSAGSEFIGKEIVKCIDLAKDGIHAVLVFSVRTGFSQEEEAALHSLQTLFGSKIVNYMIVVFTGGMSWKKMRKHWRIIGPSNLVEDAIGGAWAQSRVCLSVCDSQSALHLARNPAFHSRTKHIRVQYHFIREKVEEGTDILGLCENRLVLFDNKTMDETKRVEQVQDLLSLVNMVIEKNGGQPYTDELFAELKGYSKRNIQGADERSYEEQLMRIIEMVESNLKETTARLEQQLAEEQAARLKAEEMAQLVQMKSNDEFEAPRESRKRRRSSASKLLAAPSSDLSHCHDTVAKIFDLLKLA</sequence>
<protein>
    <submittedName>
        <fullName evidence="6">Protein AIG1-like isoform X3</fullName>
    </submittedName>
</protein>
<feature type="domain" description="AIG1-type G" evidence="5">
    <location>
        <begin position="1603"/>
        <end position="1861"/>
    </location>
</feature>
<dbReference type="Pfam" id="PF13966">
    <property type="entry name" value="zf-RVT"/>
    <property type="match status" value="1"/>
</dbReference>
<keyword evidence="1" id="KW-0547">Nucleotide-binding</keyword>
<dbReference type="Gene3D" id="3.40.50.300">
    <property type="entry name" value="P-loop containing nucleotide triphosphate hydrolases"/>
    <property type="match status" value="1"/>
</dbReference>
<feature type="coiled-coil region" evidence="3">
    <location>
        <begin position="1884"/>
        <end position="1915"/>
    </location>
</feature>
<dbReference type="InterPro" id="IPR002156">
    <property type="entry name" value="RNaseH_domain"/>
</dbReference>
<dbReference type="InterPro" id="IPR006703">
    <property type="entry name" value="G_AIG1"/>
</dbReference>
<dbReference type="GO" id="GO:0004523">
    <property type="term" value="F:RNA-DNA hybrid ribonuclease activity"/>
    <property type="evidence" value="ECO:0007669"/>
    <property type="project" value="InterPro"/>
</dbReference>
<dbReference type="InterPro" id="IPR044730">
    <property type="entry name" value="RNase_H-like_dom_plant"/>
</dbReference>
<name>A0A6A2YJF8_HIBSY</name>
<proteinExistence type="predicted"/>
<dbReference type="SUPFAM" id="SSF52540">
    <property type="entry name" value="P-loop containing nucleoside triphosphate hydrolases"/>
    <property type="match status" value="1"/>
</dbReference>
<keyword evidence="2" id="KW-0342">GTP-binding</keyword>
<dbReference type="InterPro" id="IPR025558">
    <property type="entry name" value="DUF4283"/>
</dbReference>
<dbReference type="GO" id="GO:0003676">
    <property type="term" value="F:nucleic acid binding"/>
    <property type="evidence" value="ECO:0007669"/>
    <property type="project" value="InterPro"/>
</dbReference>
<evidence type="ECO:0000256" key="4">
    <source>
        <dbReference type="SAM" id="MobiDB-lite"/>
    </source>
</evidence>
<accession>A0A6A2YJF8</accession>
<evidence type="ECO:0000256" key="1">
    <source>
        <dbReference type="ARBA" id="ARBA00022741"/>
    </source>
</evidence>
<gene>
    <name evidence="6" type="ORF">F3Y22_tig00111402pilonHSYRG01049</name>
</gene>
<dbReference type="CDD" id="cd06222">
    <property type="entry name" value="RNase_H_like"/>
    <property type="match status" value="1"/>
</dbReference>
<evidence type="ECO:0000313" key="6">
    <source>
        <dbReference type="EMBL" id="KAE8679239.1"/>
    </source>
</evidence>
<dbReference type="EMBL" id="VEPZ02001331">
    <property type="protein sequence ID" value="KAE8679239.1"/>
    <property type="molecule type" value="Genomic_DNA"/>
</dbReference>
<comment type="caution">
    <text evidence="6">The sequence shown here is derived from an EMBL/GenBank/DDBJ whole genome shotgun (WGS) entry which is preliminary data.</text>
</comment>
<dbReference type="Proteomes" id="UP000436088">
    <property type="component" value="Unassembled WGS sequence"/>
</dbReference>
<dbReference type="GO" id="GO:0005525">
    <property type="term" value="F:GTP binding"/>
    <property type="evidence" value="ECO:0007669"/>
    <property type="project" value="UniProtKB-KW"/>
</dbReference>
<dbReference type="PANTHER" id="PTHR10903:SF184">
    <property type="entry name" value="GTP-BINDING PROTEIN A"/>
    <property type="match status" value="1"/>
</dbReference>
<organism evidence="6 7">
    <name type="scientific">Hibiscus syriacus</name>
    <name type="common">Rose of Sharon</name>
    <dbReference type="NCBI Taxonomy" id="106335"/>
    <lineage>
        <taxon>Eukaryota</taxon>
        <taxon>Viridiplantae</taxon>
        <taxon>Streptophyta</taxon>
        <taxon>Embryophyta</taxon>
        <taxon>Tracheophyta</taxon>
        <taxon>Spermatophyta</taxon>
        <taxon>Magnoliopsida</taxon>
        <taxon>eudicotyledons</taxon>
        <taxon>Gunneridae</taxon>
        <taxon>Pentapetalae</taxon>
        <taxon>rosids</taxon>
        <taxon>malvids</taxon>
        <taxon>Malvales</taxon>
        <taxon>Malvaceae</taxon>
        <taxon>Malvoideae</taxon>
        <taxon>Hibiscus</taxon>
    </lineage>
</organism>
<dbReference type="InterPro" id="IPR045058">
    <property type="entry name" value="GIMA/IAN/Toc"/>
</dbReference>
<feature type="region of interest" description="Disordered" evidence="4">
    <location>
        <begin position="719"/>
        <end position="761"/>
    </location>
</feature>
<evidence type="ECO:0000259" key="5">
    <source>
        <dbReference type="PROSITE" id="PS51720"/>
    </source>
</evidence>
<dbReference type="InterPro" id="IPR027417">
    <property type="entry name" value="P-loop_NTPase"/>
</dbReference>